<keyword evidence="3 4" id="KW-0732">Signal</keyword>
<evidence type="ECO:0000313" key="5">
    <source>
        <dbReference type="EMBL" id="KKK36802.1"/>
    </source>
</evidence>
<dbReference type="OrthoDB" id="9776801at2"/>
<keyword evidence="6" id="KW-1185">Reference proteome</keyword>
<comment type="caution">
    <text evidence="5">The sequence shown here is derived from an EMBL/GenBank/DDBJ whole genome shotgun (WGS) entry which is preliminary data.</text>
</comment>
<evidence type="ECO:0000256" key="2">
    <source>
        <dbReference type="ARBA" id="ARBA00022448"/>
    </source>
</evidence>
<keyword evidence="2" id="KW-0813">Transport</keyword>
<dbReference type="Pfam" id="PF03480">
    <property type="entry name" value="DctP"/>
    <property type="match status" value="1"/>
</dbReference>
<comment type="similarity">
    <text evidence="1">Belongs to the bacterial solute-binding protein 7 family.</text>
</comment>
<dbReference type="GO" id="GO:0030288">
    <property type="term" value="C:outer membrane-bounded periplasmic space"/>
    <property type="evidence" value="ECO:0007669"/>
    <property type="project" value="InterPro"/>
</dbReference>
<accession>A0A0M2SUZ3</accession>
<name>A0A0M2SUZ3_9BACI</name>
<dbReference type="InterPro" id="IPR018389">
    <property type="entry name" value="DctP_fam"/>
</dbReference>
<dbReference type="PATRIC" id="fig|1408103.3.peg.3827"/>
<dbReference type="Proteomes" id="UP000034166">
    <property type="component" value="Unassembled WGS sequence"/>
</dbReference>
<evidence type="ECO:0000256" key="3">
    <source>
        <dbReference type="ARBA" id="ARBA00022729"/>
    </source>
</evidence>
<evidence type="ECO:0000256" key="1">
    <source>
        <dbReference type="ARBA" id="ARBA00009023"/>
    </source>
</evidence>
<dbReference type="Gene3D" id="3.40.190.170">
    <property type="entry name" value="Bacterial extracellular solute-binding protein, family 7"/>
    <property type="match status" value="1"/>
</dbReference>
<dbReference type="InterPro" id="IPR004682">
    <property type="entry name" value="TRAP_DctP"/>
</dbReference>
<dbReference type="AlphaFoldDB" id="A0A0M2SUZ3"/>
<feature type="signal peptide" evidence="4">
    <location>
        <begin position="1"/>
        <end position="26"/>
    </location>
</feature>
<dbReference type="CDD" id="cd13679">
    <property type="entry name" value="PBP2_TRAP_YiaO_like"/>
    <property type="match status" value="1"/>
</dbReference>
<dbReference type="NCBIfam" id="TIGR00787">
    <property type="entry name" value="dctP"/>
    <property type="match status" value="1"/>
</dbReference>
<protein>
    <submittedName>
        <fullName evidence="5">ABC transporter substrate-binding protein</fullName>
    </submittedName>
</protein>
<dbReference type="RefSeq" id="WP_046525004.1">
    <property type="nucleotide sequence ID" value="NZ_LAYY01000022.1"/>
</dbReference>
<dbReference type="InterPro" id="IPR038404">
    <property type="entry name" value="TRAP_DctP_sf"/>
</dbReference>
<organism evidence="5 6">
    <name type="scientific">Mesobacillus campisalis</name>
    <dbReference type="NCBI Taxonomy" id="1408103"/>
    <lineage>
        <taxon>Bacteria</taxon>
        <taxon>Bacillati</taxon>
        <taxon>Bacillota</taxon>
        <taxon>Bacilli</taxon>
        <taxon>Bacillales</taxon>
        <taxon>Bacillaceae</taxon>
        <taxon>Mesobacillus</taxon>
    </lineage>
</organism>
<sequence>MKSLLKKMGIGIILPGMLLLSACGSASTDTTGADSKAGAEGIQERTIKAGIGLNEDHPQGLGLKKFSEIVAEKSGGKLNVKPFYAASLGDDQKMTEALQGGLQEITIPSTSPLVGMVKEYGILDFPFLFNTPEEADAVLDGPVGQKLLDKLPEHGLIGLGFWENGFRQLTNSKRPVKTAEDFSGLKIRTMQNEVHLEAFKTLGANPTPMAFSEVFTALESKTVDGQENPLATIKSNKFNEVQEYLSLTRHVYTPFVFLVSKKFWDGLSEEEQTILKDAAVEAGKYQRELSRTEDAKAVEELKAAGTNVNEVTDEEKAKMKEIIQPVTDQYAEKFGQELVDELMAEIEKVRN</sequence>
<dbReference type="PROSITE" id="PS51257">
    <property type="entry name" value="PROKAR_LIPOPROTEIN"/>
    <property type="match status" value="1"/>
</dbReference>
<evidence type="ECO:0000256" key="4">
    <source>
        <dbReference type="SAM" id="SignalP"/>
    </source>
</evidence>
<dbReference type="PIRSF" id="PIRSF006470">
    <property type="entry name" value="DctB"/>
    <property type="match status" value="1"/>
</dbReference>
<proteinExistence type="inferred from homology"/>
<dbReference type="NCBIfam" id="NF037995">
    <property type="entry name" value="TRAP_S1"/>
    <property type="match status" value="1"/>
</dbReference>
<dbReference type="EMBL" id="LAYY01000022">
    <property type="protein sequence ID" value="KKK36802.1"/>
    <property type="molecule type" value="Genomic_DNA"/>
</dbReference>
<evidence type="ECO:0000313" key="6">
    <source>
        <dbReference type="Proteomes" id="UP000034166"/>
    </source>
</evidence>
<dbReference type="PANTHER" id="PTHR33376:SF7">
    <property type="entry name" value="C4-DICARBOXYLATE-BINDING PROTEIN DCTB"/>
    <property type="match status" value="1"/>
</dbReference>
<dbReference type="GO" id="GO:0055085">
    <property type="term" value="P:transmembrane transport"/>
    <property type="evidence" value="ECO:0007669"/>
    <property type="project" value="InterPro"/>
</dbReference>
<reference evidence="5 6" key="1">
    <citation type="submission" date="2015-04" db="EMBL/GenBank/DDBJ databases">
        <title>Taxonomic description and genome sequence of Bacillus campisalis sp. nov., a novel member of the genus Bacillus isolated from solar saltern.</title>
        <authorList>
            <person name="Mathan Kumar R."/>
            <person name="Kaur G."/>
            <person name="Kumar A."/>
            <person name="Singh N.K."/>
            <person name="Kaur N."/>
            <person name="Kumar N."/>
            <person name="Mayilraj S."/>
        </authorList>
    </citation>
    <scope>NUCLEOTIDE SEQUENCE [LARGE SCALE GENOMIC DNA]</scope>
    <source>
        <strain evidence="5 6">SA2-6</strain>
    </source>
</reference>
<gene>
    <name evidence="5" type="ORF">WQ57_17215</name>
</gene>
<dbReference type="PANTHER" id="PTHR33376">
    <property type="match status" value="1"/>
</dbReference>
<feature type="chain" id="PRO_5038661315" evidence="4">
    <location>
        <begin position="27"/>
        <end position="351"/>
    </location>
</feature>